<name>A0A060SFQ8_PYCCI</name>
<feature type="compositionally biased region" description="Basic and acidic residues" evidence="1">
    <location>
        <begin position="146"/>
        <end position="222"/>
    </location>
</feature>
<feature type="region of interest" description="Disordered" evidence="1">
    <location>
        <begin position="1"/>
        <end position="309"/>
    </location>
</feature>
<evidence type="ECO:0000313" key="2">
    <source>
        <dbReference type="EMBL" id="CDO71228.1"/>
    </source>
</evidence>
<dbReference type="AlphaFoldDB" id="A0A060SFQ8"/>
<gene>
    <name evidence="2" type="ORF">BN946_scf184863.g24</name>
</gene>
<evidence type="ECO:0000313" key="3">
    <source>
        <dbReference type="Proteomes" id="UP000029665"/>
    </source>
</evidence>
<feature type="compositionally biased region" description="Polar residues" evidence="1">
    <location>
        <begin position="283"/>
        <end position="309"/>
    </location>
</feature>
<sequence>MASSQRHNADKTAVAEGSRKHRSSRRVDPSDPVAVHSYQQKSSSKDRTSAALQPSSYGVPQLSQPVTQRTQDGHTDAYSLRAYIRKKTDKRSPRSSNEKFPVGDDPYAPRQDYATATSYVQPSTSTHLYATPVEQKSRDPTSSSRYHRERDKDWEKSSKRDAERSSTRDRTVETSEERERRRRKEKEAAREKERVSKDRDRHKEKERSKTRETRPTVDHRQADAASVYQAYGQSAAPAQRSADRLPSVYPDTPQPLIEKSPRSPYLPQGIGENELTPEPTAPATRSSLSKVHKTPVSQVASKSSRGWTA</sequence>
<feature type="compositionally biased region" description="Polar residues" evidence="1">
    <location>
        <begin position="114"/>
        <end position="128"/>
    </location>
</feature>
<keyword evidence="3" id="KW-1185">Reference proteome</keyword>
<reference evidence="2" key="1">
    <citation type="submission" date="2014-01" db="EMBL/GenBank/DDBJ databases">
        <title>The genome of the white-rot fungus Pycnoporus cinnabarinus: a basidiomycete model with a versatile arsenal for lignocellulosic biomass breakdown.</title>
        <authorList>
            <person name="Levasseur A."/>
            <person name="Lomascolo A."/>
            <person name="Ruiz-Duenas F.J."/>
            <person name="Uzan E."/>
            <person name="Piumi F."/>
            <person name="Kues U."/>
            <person name="Ram A.F.J."/>
            <person name="Murat C."/>
            <person name="Haon M."/>
            <person name="Benoit I."/>
            <person name="Arfi Y."/>
            <person name="Chevret D."/>
            <person name="Drula E."/>
            <person name="Kwon M.J."/>
            <person name="Gouret P."/>
            <person name="Lesage-Meessen L."/>
            <person name="Lombard V."/>
            <person name="Mariette J."/>
            <person name="Noirot C."/>
            <person name="Park J."/>
            <person name="Patyshakuliyeva A."/>
            <person name="Wieneger R.A.B."/>
            <person name="Wosten H.A.B."/>
            <person name="Martin F."/>
            <person name="Coutinho P.M."/>
            <person name="de Vries R."/>
            <person name="Martinez A.T."/>
            <person name="Klopp C."/>
            <person name="Pontarotti P."/>
            <person name="Henrissat B."/>
            <person name="Record E."/>
        </authorList>
    </citation>
    <scope>NUCLEOTIDE SEQUENCE [LARGE SCALE GENOMIC DNA]</scope>
    <source>
        <strain evidence="2">BRFM137</strain>
    </source>
</reference>
<dbReference type="Proteomes" id="UP000029665">
    <property type="component" value="Unassembled WGS sequence"/>
</dbReference>
<feature type="compositionally biased region" description="Polar residues" evidence="1">
    <location>
        <begin position="50"/>
        <end position="70"/>
    </location>
</feature>
<dbReference type="STRING" id="5643.A0A060SFQ8"/>
<accession>A0A060SFQ8</accession>
<dbReference type="OrthoDB" id="3058872at2759"/>
<dbReference type="HOGENOM" id="CLU_900590_0_0_1"/>
<dbReference type="EMBL" id="CCBP010000099">
    <property type="protein sequence ID" value="CDO71228.1"/>
    <property type="molecule type" value="Genomic_DNA"/>
</dbReference>
<proteinExistence type="predicted"/>
<protein>
    <submittedName>
        <fullName evidence="2">Uncharacterized protein</fullName>
    </submittedName>
</protein>
<comment type="caution">
    <text evidence="2">The sequence shown here is derived from an EMBL/GenBank/DDBJ whole genome shotgun (WGS) entry which is preliminary data.</text>
</comment>
<evidence type="ECO:0000256" key="1">
    <source>
        <dbReference type="SAM" id="MobiDB-lite"/>
    </source>
</evidence>
<organism evidence="2 3">
    <name type="scientific">Pycnoporus cinnabarinus</name>
    <name type="common">Cinnabar-red polypore</name>
    <name type="synonym">Trametes cinnabarina</name>
    <dbReference type="NCBI Taxonomy" id="5643"/>
    <lineage>
        <taxon>Eukaryota</taxon>
        <taxon>Fungi</taxon>
        <taxon>Dikarya</taxon>
        <taxon>Basidiomycota</taxon>
        <taxon>Agaricomycotina</taxon>
        <taxon>Agaricomycetes</taxon>
        <taxon>Polyporales</taxon>
        <taxon>Polyporaceae</taxon>
        <taxon>Trametes</taxon>
    </lineage>
</organism>